<dbReference type="InterPro" id="IPR000719">
    <property type="entry name" value="Prot_kinase_dom"/>
</dbReference>
<dbReference type="Proteomes" id="UP000654370">
    <property type="component" value="Unassembled WGS sequence"/>
</dbReference>
<evidence type="ECO:0000313" key="10">
    <source>
        <dbReference type="EMBL" id="KAG2178744.1"/>
    </source>
</evidence>
<reference evidence="10" key="1">
    <citation type="submission" date="2020-12" db="EMBL/GenBank/DDBJ databases">
        <title>Metabolic potential, ecology and presence of endohyphal bacteria is reflected in genomic diversity of Mucoromycotina.</title>
        <authorList>
            <person name="Muszewska A."/>
            <person name="Okrasinska A."/>
            <person name="Steczkiewicz K."/>
            <person name="Drgas O."/>
            <person name="Orlowska M."/>
            <person name="Perlinska-Lenart U."/>
            <person name="Aleksandrzak-Piekarczyk T."/>
            <person name="Szatraj K."/>
            <person name="Zielenkiewicz U."/>
            <person name="Pilsyk S."/>
            <person name="Malc E."/>
            <person name="Mieczkowski P."/>
            <person name="Kruszewska J.S."/>
            <person name="Biernat P."/>
            <person name="Pawlowska J."/>
        </authorList>
    </citation>
    <scope>NUCLEOTIDE SEQUENCE</scope>
    <source>
        <strain evidence="10">WA0000067209</strain>
    </source>
</reference>
<dbReference type="PROSITE" id="PS00107">
    <property type="entry name" value="PROTEIN_KINASE_ATP"/>
    <property type="match status" value="1"/>
</dbReference>
<feature type="compositionally biased region" description="Basic and acidic residues" evidence="8">
    <location>
        <begin position="15"/>
        <end position="26"/>
    </location>
</feature>
<feature type="compositionally biased region" description="Basic and acidic residues" evidence="8">
    <location>
        <begin position="571"/>
        <end position="583"/>
    </location>
</feature>
<accession>A0A8H7PSI6</accession>
<dbReference type="PROSITE" id="PS50011">
    <property type="entry name" value="PROTEIN_KINASE_DOM"/>
    <property type="match status" value="1"/>
</dbReference>
<name>A0A8H7PSI6_MORIS</name>
<dbReference type="GO" id="GO:0004674">
    <property type="term" value="F:protein serine/threonine kinase activity"/>
    <property type="evidence" value="ECO:0007669"/>
    <property type="project" value="UniProtKB-KW"/>
</dbReference>
<dbReference type="GO" id="GO:0035556">
    <property type="term" value="P:intracellular signal transduction"/>
    <property type="evidence" value="ECO:0007669"/>
    <property type="project" value="TreeGrafter"/>
</dbReference>
<feature type="compositionally biased region" description="Polar residues" evidence="8">
    <location>
        <begin position="595"/>
        <end position="613"/>
    </location>
</feature>
<evidence type="ECO:0000259" key="9">
    <source>
        <dbReference type="PROSITE" id="PS50011"/>
    </source>
</evidence>
<dbReference type="InterPro" id="IPR011009">
    <property type="entry name" value="Kinase-like_dom_sf"/>
</dbReference>
<comment type="similarity">
    <text evidence="1">Belongs to the protein kinase superfamily. CAMK Ser/Thr protein kinase family. NIM1 subfamily.</text>
</comment>
<sequence>MATAAVRPQSAAYSDVRRSASAEFHSHTGQSSVKRTASAKTPRKSRNKSPEVIGDYLLYSTLGQGSMGKVKLARNRITGQLAAVKILSNQNLKDPAHKSKDPKDTPEHRLRRTQREIAIMLLLNHSNICKLLHWEIHDNNYYIFLEYVDGGQLLDYIIGHGKLKERQARKFARQILSAIDYCHRNSIVHRVKQSTDKLFVVLMTDLKIENILLTRDENIKIIDFGLSNIYSPQSALSTFCGSLYFAAPELLQAKKYTGPEVDAWSFGVVLFVLVTGRVPFDDTSMPALHSKIKSGVVNYPDHLSRDCVDLLKSILVVDSSKRATIAQVAAHPWMNKRYDTAIDNEMPRRKPLQLPIDRKIVEGMHGFGLGSVDEIQKKLEDIIESSEYQQAAQVIENTPKTYKIKYVAQQQNKWRLKEQPPKRVIVPSNDDPQSQPAMFDPLISIYYLVKERQLVYREDLIHAHEELVPDLGVSEKPTSIITNVKSSGSESDKKTTQSETSGDDAANNHIKFTKSTKVDDGVPPNSPPSTDSKNERRASKRLSNLFQSKRASWDSKRHPSDVSAGRCAGRVAKDNQDEQKEATAPDASPVPPTPSISQSTPVNRNILQKNVSNIGRRLTFKTKSRTKLAEQPAKDSKLSNDQTRASDHTARNADKPSSTKLPTRSSSPVSFRREGGFAGLFRLHSPKSHLKDMMKPRQEALQGIKGFAKHQLFHGPPEQVLQHLLQGLEQLQIDIVSKGEFEVQCRWSGWKGYLAARSSNFFNGNSDSSRSSDTLDSVDQDAGSSPLPKEANGKMSPTYALKRHVSVRKSSPTSTEALQQLEFSVIVFSVTWAKRFGIRVQASPDQDKDRFSPLFKKTEQLILEAVETRCKQQPLITI</sequence>
<organism evidence="10 11">
    <name type="scientific">Mortierella isabellina</name>
    <name type="common">Filamentous fungus</name>
    <name type="synonym">Umbelopsis isabellina</name>
    <dbReference type="NCBI Taxonomy" id="91625"/>
    <lineage>
        <taxon>Eukaryota</taxon>
        <taxon>Fungi</taxon>
        <taxon>Fungi incertae sedis</taxon>
        <taxon>Mucoromycota</taxon>
        <taxon>Mucoromycotina</taxon>
        <taxon>Umbelopsidomycetes</taxon>
        <taxon>Umbelopsidales</taxon>
        <taxon>Umbelopsidaceae</taxon>
        <taxon>Umbelopsis</taxon>
    </lineage>
</organism>
<evidence type="ECO:0000256" key="4">
    <source>
        <dbReference type="ARBA" id="ARBA00022741"/>
    </source>
</evidence>
<dbReference type="GO" id="GO:0005737">
    <property type="term" value="C:cytoplasm"/>
    <property type="evidence" value="ECO:0007669"/>
    <property type="project" value="TreeGrafter"/>
</dbReference>
<feature type="compositionally biased region" description="Basic and acidic residues" evidence="8">
    <location>
        <begin position="551"/>
        <end position="560"/>
    </location>
</feature>
<dbReference type="EMBL" id="JAEPQZ010000007">
    <property type="protein sequence ID" value="KAG2178744.1"/>
    <property type="molecule type" value="Genomic_DNA"/>
</dbReference>
<evidence type="ECO:0000256" key="6">
    <source>
        <dbReference type="ARBA" id="ARBA00022840"/>
    </source>
</evidence>
<dbReference type="Pfam" id="PF00069">
    <property type="entry name" value="Pkinase"/>
    <property type="match status" value="1"/>
</dbReference>
<dbReference type="Gene3D" id="1.10.510.10">
    <property type="entry name" value="Transferase(Phosphotransferase) domain 1"/>
    <property type="match status" value="1"/>
</dbReference>
<keyword evidence="5" id="KW-0418">Kinase</keyword>
<comment type="caution">
    <text evidence="10">The sequence shown here is derived from an EMBL/GenBank/DDBJ whole genome shotgun (WGS) entry which is preliminary data.</text>
</comment>
<keyword evidence="4 7" id="KW-0547">Nucleotide-binding</keyword>
<dbReference type="SUPFAM" id="SSF56112">
    <property type="entry name" value="Protein kinase-like (PK-like)"/>
    <property type="match status" value="1"/>
</dbReference>
<keyword evidence="3" id="KW-0808">Transferase</keyword>
<keyword evidence="11" id="KW-1185">Reference proteome</keyword>
<gene>
    <name evidence="10" type="ORF">INT43_001590</name>
</gene>
<evidence type="ECO:0000256" key="8">
    <source>
        <dbReference type="SAM" id="MobiDB-lite"/>
    </source>
</evidence>
<evidence type="ECO:0000256" key="7">
    <source>
        <dbReference type="PROSITE-ProRule" id="PRU10141"/>
    </source>
</evidence>
<dbReference type="OrthoDB" id="193931at2759"/>
<dbReference type="AlphaFoldDB" id="A0A8H7PSI6"/>
<dbReference type="PANTHER" id="PTHR24346:SF82">
    <property type="entry name" value="KP78A-RELATED"/>
    <property type="match status" value="1"/>
</dbReference>
<evidence type="ECO:0000256" key="2">
    <source>
        <dbReference type="ARBA" id="ARBA00022527"/>
    </source>
</evidence>
<feature type="compositionally biased region" description="Polar residues" evidence="8">
    <location>
        <begin position="27"/>
        <end position="39"/>
    </location>
</feature>
<feature type="domain" description="Protein kinase" evidence="9">
    <location>
        <begin position="56"/>
        <end position="334"/>
    </location>
</feature>
<proteinExistence type="inferred from homology"/>
<feature type="compositionally biased region" description="Basic and acidic residues" evidence="8">
    <location>
        <begin position="632"/>
        <end position="654"/>
    </location>
</feature>
<evidence type="ECO:0000313" key="11">
    <source>
        <dbReference type="Proteomes" id="UP000654370"/>
    </source>
</evidence>
<dbReference type="InterPro" id="IPR017441">
    <property type="entry name" value="Protein_kinase_ATP_BS"/>
</dbReference>
<feature type="region of interest" description="Disordered" evidence="8">
    <location>
        <begin position="765"/>
        <end position="795"/>
    </location>
</feature>
<evidence type="ECO:0000256" key="1">
    <source>
        <dbReference type="ARBA" id="ARBA00010791"/>
    </source>
</evidence>
<evidence type="ECO:0000256" key="3">
    <source>
        <dbReference type="ARBA" id="ARBA00022679"/>
    </source>
</evidence>
<dbReference type="PANTHER" id="PTHR24346">
    <property type="entry name" value="MAP/MICROTUBULE AFFINITY-REGULATING KINASE"/>
    <property type="match status" value="1"/>
</dbReference>
<feature type="binding site" evidence="7">
    <location>
        <position position="85"/>
    </location>
    <ligand>
        <name>ATP</name>
        <dbReference type="ChEBI" id="CHEBI:30616"/>
    </ligand>
</feature>
<dbReference type="FunFam" id="1.10.510.10:FF:000571">
    <property type="entry name" value="Maternal embryonic leucine zipper kinase"/>
    <property type="match status" value="1"/>
</dbReference>
<keyword evidence="6 7" id="KW-0067">ATP-binding</keyword>
<feature type="compositionally biased region" description="Polar residues" evidence="8">
    <location>
        <begin position="655"/>
        <end position="669"/>
    </location>
</feature>
<keyword evidence="2" id="KW-0723">Serine/threonine-protein kinase</keyword>
<feature type="region of interest" description="Disordered" evidence="8">
    <location>
        <begin position="481"/>
        <end position="671"/>
    </location>
</feature>
<protein>
    <recommendedName>
        <fullName evidence="9">Protein kinase domain-containing protein</fullName>
    </recommendedName>
</protein>
<feature type="compositionally biased region" description="Polar residues" evidence="8">
    <location>
        <begin position="541"/>
        <end position="550"/>
    </location>
</feature>
<feature type="region of interest" description="Disordered" evidence="8">
    <location>
        <begin position="1"/>
        <end position="48"/>
    </location>
</feature>
<dbReference type="SMART" id="SM00220">
    <property type="entry name" value="S_TKc"/>
    <property type="match status" value="1"/>
</dbReference>
<evidence type="ECO:0000256" key="5">
    <source>
        <dbReference type="ARBA" id="ARBA00022777"/>
    </source>
</evidence>
<dbReference type="GO" id="GO:0005524">
    <property type="term" value="F:ATP binding"/>
    <property type="evidence" value="ECO:0007669"/>
    <property type="project" value="UniProtKB-UniRule"/>
</dbReference>
<dbReference type="GO" id="GO:0000226">
    <property type="term" value="P:microtubule cytoskeleton organization"/>
    <property type="evidence" value="ECO:0007669"/>
    <property type="project" value="TreeGrafter"/>
</dbReference>